<evidence type="ECO:0000256" key="2">
    <source>
        <dbReference type="ARBA" id="ARBA00023002"/>
    </source>
</evidence>
<evidence type="ECO:0000256" key="1">
    <source>
        <dbReference type="ARBA" id="ARBA00006484"/>
    </source>
</evidence>
<evidence type="ECO:0000313" key="4">
    <source>
        <dbReference type="Proteomes" id="UP001226762"/>
    </source>
</evidence>
<dbReference type="PRINTS" id="PR00080">
    <property type="entry name" value="SDRFAMILY"/>
</dbReference>
<dbReference type="InterPro" id="IPR002347">
    <property type="entry name" value="SDR_fam"/>
</dbReference>
<reference evidence="3" key="2">
    <citation type="submission" date="2023-02" db="EMBL/GenBank/DDBJ databases">
        <title>'Rhodoalgimonas zhirmunskyi' gen. nov., isolated from a red alga.</title>
        <authorList>
            <person name="Nedashkovskaya O.I."/>
            <person name="Otstavnykh N.Y."/>
            <person name="Bystritskaya E.P."/>
            <person name="Balabanova L.A."/>
            <person name="Isaeva M.P."/>
        </authorList>
    </citation>
    <scope>NUCLEOTIDE SEQUENCE</scope>
    <source>
        <strain evidence="3">KCTC 52189</strain>
    </source>
</reference>
<dbReference type="EMBL" id="JANHAX010000004">
    <property type="protein sequence ID" value="MDQ2090993.1"/>
    <property type="molecule type" value="Genomic_DNA"/>
</dbReference>
<dbReference type="Proteomes" id="UP001226762">
    <property type="component" value="Unassembled WGS sequence"/>
</dbReference>
<sequence length="267" mass="27991">MRKKGSEKTMELGLKGHRVIVTAGANGIGLATARAFAAEGARVAVCDVDAAALSALAETDPQILATHCDVADRAAVTAFFEEALEDLGGLDCLINNAGIAGPTAPVEAIDPEDWDRTLNICLTSQFNCTRLAVEPLKASSNASVVNLSSAAGRFGFRNRTPYAAAKWGVIGFTKSVSRELGPFGIRVNAILPGIVAGERQDRVIAAKARSLNQSFEETRETIMSQASIPQMVTAGELADMMLFLASSRGRTISGQALAVDADLQGLV</sequence>
<dbReference type="SUPFAM" id="SSF51735">
    <property type="entry name" value="NAD(P)-binding Rossmann-fold domains"/>
    <property type="match status" value="1"/>
</dbReference>
<dbReference type="PANTHER" id="PTHR42760:SF133">
    <property type="entry name" value="3-OXOACYL-[ACYL-CARRIER-PROTEIN] REDUCTASE"/>
    <property type="match status" value="1"/>
</dbReference>
<dbReference type="Pfam" id="PF13561">
    <property type="entry name" value="adh_short_C2"/>
    <property type="match status" value="1"/>
</dbReference>
<dbReference type="NCBIfam" id="NF009466">
    <property type="entry name" value="PRK12826.1-2"/>
    <property type="match status" value="1"/>
</dbReference>
<dbReference type="InterPro" id="IPR036291">
    <property type="entry name" value="NAD(P)-bd_dom_sf"/>
</dbReference>
<accession>A0AAE4B4F4</accession>
<dbReference type="AlphaFoldDB" id="A0AAE4B4F4"/>
<dbReference type="PANTHER" id="PTHR42760">
    <property type="entry name" value="SHORT-CHAIN DEHYDROGENASES/REDUCTASES FAMILY MEMBER"/>
    <property type="match status" value="1"/>
</dbReference>
<dbReference type="PROSITE" id="PS00061">
    <property type="entry name" value="ADH_SHORT"/>
    <property type="match status" value="1"/>
</dbReference>
<keyword evidence="2" id="KW-0560">Oxidoreductase</keyword>
<dbReference type="GO" id="GO:0016616">
    <property type="term" value="F:oxidoreductase activity, acting on the CH-OH group of donors, NAD or NADP as acceptor"/>
    <property type="evidence" value="ECO:0007669"/>
    <property type="project" value="TreeGrafter"/>
</dbReference>
<dbReference type="Gene3D" id="3.40.50.720">
    <property type="entry name" value="NAD(P)-binding Rossmann-like Domain"/>
    <property type="match status" value="1"/>
</dbReference>
<proteinExistence type="inferred from homology"/>
<comment type="similarity">
    <text evidence="1">Belongs to the short-chain dehydrogenases/reductases (SDR) family.</text>
</comment>
<reference evidence="3" key="1">
    <citation type="submission" date="2022-07" db="EMBL/GenBank/DDBJ databases">
        <authorList>
            <person name="Otstavnykh N."/>
            <person name="Isaeva M."/>
            <person name="Bystritskaya E."/>
        </authorList>
    </citation>
    <scope>NUCLEOTIDE SEQUENCE</scope>
    <source>
        <strain evidence="3">KCTC 52189</strain>
    </source>
</reference>
<dbReference type="PRINTS" id="PR00081">
    <property type="entry name" value="GDHRDH"/>
</dbReference>
<dbReference type="InterPro" id="IPR020904">
    <property type="entry name" value="Sc_DH/Rdtase_CS"/>
</dbReference>
<organism evidence="3 4">
    <name type="scientific">Marimonas arenosa</name>
    <dbReference type="NCBI Taxonomy" id="1795305"/>
    <lineage>
        <taxon>Bacteria</taxon>
        <taxon>Pseudomonadati</taxon>
        <taxon>Pseudomonadota</taxon>
        <taxon>Alphaproteobacteria</taxon>
        <taxon>Rhodobacterales</taxon>
        <taxon>Paracoccaceae</taxon>
        <taxon>Marimonas</taxon>
    </lineage>
</organism>
<keyword evidence="4" id="KW-1185">Reference proteome</keyword>
<comment type="caution">
    <text evidence="3">The sequence shown here is derived from an EMBL/GenBank/DDBJ whole genome shotgun (WGS) entry which is preliminary data.</text>
</comment>
<evidence type="ECO:0000313" key="3">
    <source>
        <dbReference type="EMBL" id="MDQ2090993.1"/>
    </source>
</evidence>
<protein>
    <submittedName>
        <fullName evidence="3">SDR family oxidoreductase</fullName>
    </submittedName>
</protein>
<dbReference type="CDD" id="cd05233">
    <property type="entry name" value="SDR_c"/>
    <property type="match status" value="1"/>
</dbReference>
<name>A0AAE4B4F4_9RHOB</name>
<dbReference type="FunFam" id="3.40.50.720:FF:000084">
    <property type="entry name" value="Short-chain dehydrogenase reductase"/>
    <property type="match status" value="1"/>
</dbReference>
<gene>
    <name evidence="3" type="ORF">NO357_13900</name>
</gene>